<dbReference type="Gene3D" id="1.10.760.10">
    <property type="entry name" value="Cytochrome c-like domain"/>
    <property type="match status" value="1"/>
</dbReference>
<dbReference type="GO" id="GO:0009055">
    <property type="term" value="F:electron transfer activity"/>
    <property type="evidence" value="ECO:0007669"/>
    <property type="project" value="InterPro"/>
</dbReference>
<reference evidence="10" key="1">
    <citation type="submission" date="2009-10" db="EMBL/GenBank/DDBJ databases">
        <title>Diversity of trophic interactions inside an arsenic-rich microbial ecosystem.</title>
        <authorList>
            <person name="Bertin P.N."/>
            <person name="Heinrich-Salmeron A."/>
            <person name="Pelletier E."/>
            <person name="Goulhen-Chollet F."/>
            <person name="Arsene-Ploetze F."/>
            <person name="Gallien S."/>
            <person name="Calteau A."/>
            <person name="Vallenet D."/>
            <person name="Casiot C."/>
            <person name="Chane-Woon-Ming B."/>
            <person name="Giloteaux L."/>
            <person name="Barakat M."/>
            <person name="Bonnefoy V."/>
            <person name="Bruneel O."/>
            <person name="Chandler M."/>
            <person name="Cleiss J."/>
            <person name="Duran R."/>
            <person name="Elbaz-Poulichet F."/>
            <person name="Fonknechten N."/>
            <person name="Lauga B."/>
            <person name="Mornico D."/>
            <person name="Ortet P."/>
            <person name="Schaeffer C."/>
            <person name="Siguier P."/>
            <person name="Alexander Thil Smith A."/>
            <person name="Van Dorsselaer A."/>
            <person name="Weissenbach J."/>
            <person name="Medigue C."/>
            <person name="Le Paslier D."/>
        </authorList>
    </citation>
    <scope>NUCLEOTIDE SEQUENCE</scope>
</reference>
<dbReference type="SUPFAM" id="SSF46626">
    <property type="entry name" value="Cytochrome c"/>
    <property type="match status" value="1"/>
</dbReference>
<keyword evidence="5 8" id="KW-1133">Transmembrane helix</keyword>
<keyword evidence="2" id="KW-0349">Heme</keyword>
<feature type="domain" description="Cytochrome c" evidence="9">
    <location>
        <begin position="40"/>
        <end position="196"/>
    </location>
</feature>
<dbReference type="PROSITE" id="PS51007">
    <property type="entry name" value="CYTC"/>
    <property type="match status" value="1"/>
</dbReference>
<comment type="caution">
    <text evidence="10">The sequence shown here is derived from an EMBL/GenBank/DDBJ whole genome shotgun (WGS) entry which is preliminary data.</text>
</comment>
<dbReference type="PANTHER" id="PTHR10266:SF3">
    <property type="entry name" value="CYTOCHROME C1, HEME PROTEIN, MITOCHONDRIAL"/>
    <property type="match status" value="1"/>
</dbReference>
<evidence type="ECO:0000256" key="2">
    <source>
        <dbReference type="ARBA" id="ARBA00022617"/>
    </source>
</evidence>
<dbReference type="Pfam" id="PF02167">
    <property type="entry name" value="Cytochrom_C1"/>
    <property type="match status" value="1"/>
</dbReference>
<keyword evidence="4" id="KW-0479">Metal-binding</keyword>
<keyword evidence="6" id="KW-0408">Iron</keyword>
<evidence type="ECO:0000256" key="8">
    <source>
        <dbReference type="SAM" id="Phobius"/>
    </source>
</evidence>
<sequence length="240" mass="27114">MKTLKRISFTIFTGLFFVTFGASADDAYPLQNPQYTMNRATVIRGAKLFADNCMACHSVSSIRYDRLTRDLGMPEADVKKEIMLPDKADYLMGMSSTMQPALAIKMFGYVPPDLSHMERYKGANWIYTYLLSFYRDPSRPSGWNNHVFPNVAMPDVLAPWGGIVNAHGQVIQKGSMSLAKFQNQAADIVAFLRYTADPSVFERWAFGLWVLGGLLVFTILAYFLKKEYWKDVHRASDGSS</sequence>
<proteinExistence type="predicted"/>
<name>E6QUE7_9ZZZZ</name>
<keyword evidence="7 8" id="KW-0472">Membrane</keyword>
<evidence type="ECO:0000256" key="7">
    <source>
        <dbReference type="ARBA" id="ARBA00023136"/>
    </source>
</evidence>
<dbReference type="PANTHER" id="PTHR10266">
    <property type="entry name" value="CYTOCHROME C1"/>
    <property type="match status" value="1"/>
</dbReference>
<keyword evidence="3 8" id="KW-0812">Transmembrane</keyword>
<evidence type="ECO:0000256" key="5">
    <source>
        <dbReference type="ARBA" id="ARBA00022989"/>
    </source>
</evidence>
<dbReference type="InterPro" id="IPR036909">
    <property type="entry name" value="Cyt_c-like_dom_sf"/>
</dbReference>
<dbReference type="PRINTS" id="PR00603">
    <property type="entry name" value="CYTOCHROMEC1"/>
</dbReference>
<dbReference type="GO" id="GO:0046872">
    <property type="term" value="F:metal ion binding"/>
    <property type="evidence" value="ECO:0007669"/>
    <property type="project" value="UniProtKB-KW"/>
</dbReference>
<feature type="transmembrane region" description="Helical" evidence="8">
    <location>
        <begin position="204"/>
        <end position="224"/>
    </location>
</feature>
<evidence type="ECO:0000256" key="1">
    <source>
        <dbReference type="ARBA" id="ARBA00004370"/>
    </source>
</evidence>
<evidence type="ECO:0000256" key="4">
    <source>
        <dbReference type="ARBA" id="ARBA00022723"/>
    </source>
</evidence>
<evidence type="ECO:0000259" key="9">
    <source>
        <dbReference type="PROSITE" id="PS51007"/>
    </source>
</evidence>
<dbReference type="InterPro" id="IPR002326">
    <property type="entry name" value="Cyt_c1"/>
</dbReference>
<dbReference type="EMBL" id="CABR01000111">
    <property type="protein sequence ID" value="CBI10869.1"/>
    <property type="molecule type" value="Genomic_DNA"/>
</dbReference>
<organism evidence="10">
    <name type="scientific">mine drainage metagenome</name>
    <dbReference type="NCBI Taxonomy" id="410659"/>
    <lineage>
        <taxon>unclassified sequences</taxon>
        <taxon>metagenomes</taxon>
        <taxon>ecological metagenomes</taxon>
    </lineage>
</organism>
<dbReference type="GO" id="GO:0020037">
    <property type="term" value="F:heme binding"/>
    <property type="evidence" value="ECO:0007669"/>
    <property type="project" value="InterPro"/>
</dbReference>
<evidence type="ECO:0000313" key="10">
    <source>
        <dbReference type="EMBL" id="CBI10869.1"/>
    </source>
</evidence>
<dbReference type="InterPro" id="IPR009056">
    <property type="entry name" value="Cyt_c-like_dom"/>
</dbReference>
<evidence type="ECO:0000256" key="6">
    <source>
        <dbReference type="ARBA" id="ARBA00023004"/>
    </source>
</evidence>
<dbReference type="AlphaFoldDB" id="E6QUE7"/>
<accession>E6QUE7</accession>
<evidence type="ECO:0000256" key="3">
    <source>
        <dbReference type="ARBA" id="ARBA00022692"/>
    </source>
</evidence>
<gene>
    <name evidence="10" type="primary">petC</name>
    <name evidence="10" type="ORF">CARN7_1671</name>
</gene>
<dbReference type="GO" id="GO:0016020">
    <property type="term" value="C:membrane"/>
    <property type="evidence" value="ECO:0007669"/>
    <property type="project" value="UniProtKB-SubCell"/>
</dbReference>
<comment type="subcellular location">
    <subcellularLocation>
        <location evidence="1">Membrane</location>
    </subcellularLocation>
</comment>
<protein>
    <submittedName>
        <fullName evidence="10">Ubiquinol-cytochrome c reductase, cytochrome c1</fullName>
    </submittedName>
</protein>